<dbReference type="EMBL" id="CADCUV010000026">
    <property type="protein sequence ID" value="CAA9389667.1"/>
    <property type="molecule type" value="Genomic_DNA"/>
</dbReference>
<protein>
    <submittedName>
        <fullName evidence="2">Uncharacterized protein</fullName>
    </submittedName>
</protein>
<accession>A0A6J4NJ57</accession>
<feature type="region of interest" description="Disordered" evidence="1">
    <location>
        <begin position="48"/>
        <end position="78"/>
    </location>
</feature>
<gene>
    <name evidence="2" type="ORF">AVDCRST_MAG22-505</name>
</gene>
<reference evidence="2" key="1">
    <citation type="submission" date="2020-02" db="EMBL/GenBank/DDBJ databases">
        <authorList>
            <person name="Meier V. D."/>
        </authorList>
    </citation>
    <scope>NUCLEOTIDE SEQUENCE</scope>
    <source>
        <strain evidence="2">AVDCRST_MAG22</strain>
    </source>
</reference>
<sequence>MAMVVLTLAVVPMVGMLEAGWRAATASGEYDAARALANEKLEEVRALPYSRPGDAPGSAVERYAPPGPPDSAEGDLSVSVRTAFVDGDLSSPAGSPPGGQMRVEVSVEWDGGAYSTVGIVSGEPP</sequence>
<dbReference type="AlphaFoldDB" id="A0A6J4NJ57"/>
<proteinExistence type="predicted"/>
<evidence type="ECO:0000256" key="1">
    <source>
        <dbReference type="SAM" id="MobiDB-lite"/>
    </source>
</evidence>
<name>A0A6J4NJ57_9ACTN</name>
<organism evidence="2">
    <name type="scientific">uncultured Rubrobacteraceae bacterium</name>
    <dbReference type="NCBI Taxonomy" id="349277"/>
    <lineage>
        <taxon>Bacteria</taxon>
        <taxon>Bacillati</taxon>
        <taxon>Actinomycetota</taxon>
        <taxon>Rubrobacteria</taxon>
        <taxon>Rubrobacterales</taxon>
        <taxon>Rubrobacteraceae</taxon>
        <taxon>environmental samples</taxon>
    </lineage>
</organism>
<evidence type="ECO:0000313" key="2">
    <source>
        <dbReference type="EMBL" id="CAA9389667.1"/>
    </source>
</evidence>